<proteinExistence type="predicted"/>
<keyword evidence="12" id="KW-1185">Reference proteome</keyword>
<dbReference type="Proteomes" id="UP000004793">
    <property type="component" value="Chromosome"/>
</dbReference>
<keyword evidence="2" id="KW-0813">Transport</keyword>
<evidence type="ECO:0000256" key="5">
    <source>
        <dbReference type="ARBA" id="ARBA00023065"/>
    </source>
</evidence>
<keyword evidence="8" id="KW-0868">Chloride</keyword>
<keyword evidence="4 10" id="KW-1133">Transmembrane helix</keyword>
<keyword evidence="9" id="KW-0407">Ion channel</keyword>
<gene>
    <name evidence="11" type="ordered locus">CSE_14240</name>
</gene>
<dbReference type="Gene3D" id="1.10.3080.10">
    <property type="entry name" value="Clc chloride channel"/>
    <property type="match status" value="1"/>
</dbReference>
<evidence type="ECO:0000256" key="10">
    <source>
        <dbReference type="SAM" id="Phobius"/>
    </source>
</evidence>
<dbReference type="RefSeq" id="WP_014453945.1">
    <property type="nucleotide sequence ID" value="NC_017096.1"/>
</dbReference>
<evidence type="ECO:0000256" key="6">
    <source>
        <dbReference type="ARBA" id="ARBA00023136"/>
    </source>
</evidence>
<dbReference type="PRINTS" id="PR00762">
    <property type="entry name" value="CLCHANNEL"/>
</dbReference>
<protein>
    <submittedName>
        <fullName evidence="11">H(+)/Cl(-) exchange transporter</fullName>
    </submittedName>
</protein>
<organism evidence="11 12">
    <name type="scientific">Caldisericum exile (strain DSM 21853 / NBRC 104410 / AZM16c01)</name>
    <dbReference type="NCBI Taxonomy" id="511051"/>
    <lineage>
        <taxon>Bacteria</taxon>
        <taxon>Pseudomonadati</taxon>
        <taxon>Caldisericota/Cryosericota group</taxon>
        <taxon>Caldisericota</taxon>
        <taxon>Caldisericia</taxon>
        <taxon>Caldisericales</taxon>
        <taxon>Caldisericaceae</taxon>
        <taxon>Caldisericum</taxon>
    </lineage>
</organism>
<evidence type="ECO:0000313" key="11">
    <source>
        <dbReference type="EMBL" id="BAL81550.1"/>
    </source>
</evidence>
<feature type="transmembrane region" description="Helical" evidence="10">
    <location>
        <begin position="240"/>
        <end position="261"/>
    </location>
</feature>
<feature type="transmembrane region" description="Helical" evidence="10">
    <location>
        <begin position="409"/>
        <end position="427"/>
    </location>
</feature>
<dbReference type="InterPro" id="IPR014743">
    <property type="entry name" value="Cl-channel_core"/>
</dbReference>
<dbReference type="SUPFAM" id="SSF81340">
    <property type="entry name" value="Clc chloride channel"/>
    <property type="match status" value="1"/>
</dbReference>
<dbReference type="KEGG" id="cex:CSE_14240"/>
<comment type="subcellular location">
    <subcellularLocation>
        <location evidence="1">Membrane</location>
        <topology evidence="1">Multi-pass membrane protein</topology>
    </subcellularLocation>
</comment>
<feature type="transmembrane region" description="Helical" evidence="10">
    <location>
        <begin position="71"/>
        <end position="87"/>
    </location>
</feature>
<keyword evidence="7" id="KW-0869">Chloride channel</keyword>
<dbReference type="InterPro" id="IPR001807">
    <property type="entry name" value="ClC"/>
</dbReference>
<dbReference type="InterPro" id="IPR050368">
    <property type="entry name" value="ClC-type_chloride_channel"/>
</dbReference>
<feature type="transmembrane region" description="Helical" evidence="10">
    <location>
        <begin position="20"/>
        <end position="44"/>
    </location>
</feature>
<dbReference type="AlphaFoldDB" id="A0A7U6GFR1"/>
<accession>A0A7U6GFR1</accession>
<feature type="transmembrane region" description="Helical" evidence="10">
    <location>
        <begin position="281"/>
        <end position="302"/>
    </location>
</feature>
<evidence type="ECO:0000256" key="3">
    <source>
        <dbReference type="ARBA" id="ARBA00022692"/>
    </source>
</evidence>
<dbReference type="Pfam" id="PF00654">
    <property type="entry name" value="Voltage_CLC"/>
    <property type="match status" value="1"/>
</dbReference>
<dbReference type="OrthoDB" id="9767361at2"/>
<feature type="transmembrane region" description="Helical" evidence="10">
    <location>
        <begin position="378"/>
        <end position="403"/>
    </location>
</feature>
<evidence type="ECO:0000256" key="2">
    <source>
        <dbReference type="ARBA" id="ARBA00022448"/>
    </source>
</evidence>
<name>A0A7U6GFR1_CALEA</name>
<evidence type="ECO:0000256" key="9">
    <source>
        <dbReference type="ARBA" id="ARBA00023303"/>
    </source>
</evidence>
<keyword evidence="5" id="KW-0406">Ion transport</keyword>
<evidence type="ECO:0000256" key="8">
    <source>
        <dbReference type="ARBA" id="ARBA00023214"/>
    </source>
</evidence>
<dbReference type="EMBL" id="AP012051">
    <property type="protein sequence ID" value="BAL81550.1"/>
    <property type="molecule type" value="Genomic_DNA"/>
</dbReference>
<dbReference type="GO" id="GO:0034707">
    <property type="term" value="C:chloride channel complex"/>
    <property type="evidence" value="ECO:0007669"/>
    <property type="project" value="UniProtKB-KW"/>
</dbReference>
<reference evidence="11 12" key="1">
    <citation type="submission" date="2011-01" db="EMBL/GenBank/DDBJ databases">
        <title>Whole genome sequence of Caldisericum exile AZM16c01.</title>
        <authorList>
            <person name="Narita-Yamada S."/>
            <person name="Kawakoshi A."/>
            <person name="Nakamura S."/>
            <person name="Sasagawa M."/>
            <person name="Fukada J."/>
            <person name="Sekine M."/>
            <person name="Kato Y."/>
            <person name="Fukai R."/>
            <person name="Sasaki K."/>
            <person name="Hanamaki A."/>
            <person name="Narita H."/>
            <person name="Konno Y."/>
            <person name="Mori K."/>
            <person name="Yamazaki S."/>
            <person name="Suzuki K."/>
            <person name="Fujita N."/>
        </authorList>
    </citation>
    <scope>NUCLEOTIDE SEQUENCE [LARGE SCALE GENOMIC DNA]</scope>
    <source>
        <strain evidence="12">DSM 21853 / NBRC 104410 / AZM16c01</strain>
    </source>
</reference>
<evidence type="ECO:0000256" key="7">
    <source>
        <dbReference type="ARBA" id="ARBA00023173"/>
    </source>
</evidence>
<feature type="transmembrane region" description="Helical" evidence="10">
    <location>
        <begin position="346"/>
        <end position="366"/>
    </location>
</feature>
<feature type="transmembrane region" description="Helical" evidence="10">
    <location>
        <begin position="165"/>
        <end position="190"/>
    </location>
</feature>
<dbReference type="CDD" id="cd00400">
    <property type="entry name" value="Voltage_gated_ClC"/>
    <property type="match status" value="1"/>
</dbReference>
<evidence type="ECO:0000256" key="1">
    <source>
        <dbReference type="ARBA" id="ARBA00004141"/>
    </source>
</evidence>
<dbReference type="PANTHER" id="PTHR43427">
    <property type="entry name" value="CHLORIDE CHANNEL PROTEIN CLC-E"/>
    <property type="match status" value="1"/>
</dbReference>
<sequence length="437" mass="47363">MKPVIRLRAKSVRLKGKFILKFLLINAIVGILTGIAVFIFYSVIKGINFFVLEKVLCIKEFPITLDVRQKMLLITVLTLAGLLSGFIQHKLLKDKEYYGTERIIDAIYTDSEITGKEFASEFAISSVILGAGGSAGYEGPSGGIGGAVGYFLGNIFRISTPARKILLASSIGAGIGAIFMSPIGGGILGAEIIQKKLLNAKVLPYSLVSSIVSFEVFSRLAKIHSRLIPFGITEKFSIKLLILVVLLGIFIGIFEVVFLRIIRLMLKGKKLLRKTMIIKIIYPAIGLFIVGIIISFFPKTLGGSLEWINYIKDNPSILSSKELIFLPFVKMIASAITVIIGKGGGLFVPSIFIGEISSIAFGKLIAYIFPNLLTLNEIVFLGIVGAFGLIGGIGNIPFAMAVIGVETTGNLSLIPYILLVSLISIFIESESLYVTQR</sequence>
<evidence type="ECO:0000313" key="12">
    <source>
        <dbReference type="Proteomes" id="UP000004793"/>
    </source>
</evidence>
<keyword evidence="6 10" id="KW-0472">Membrane</keyword>
<dbReference type="PANTHER" id="PTHR43427:SF6">
    <property type="entry name" value="CHLORIDE CHANNEL PROTEIN CLC-E"/>
    <property type="match status" value="1"/>
</dbReference>
<keyword evidence="3 10" id="KW-0812">Transmembrane</keyword>
<evidence type="ECO:0000256" key="4">
    <source>
        <dbReference type="ARBA" id="ARBA00022989"/>
    </source>
</evidence>
<dbReference type="GO" id="GO:0005254">
    <property type="term" value="F:chloride channel activity"/>
    <property type="evidence" value="ECO:0007669"/>
    <property type="project" value="UniProtKB-KW"/>
</dbReference>